<accession>A0A2X0MSH1</accession>
<reference evidence="2 3" key="1">
    <citation type="submission" date="2016-11" db="EMBL/GenBank/DDBJ databases">
        <authorList>
            <person name="Jaros S."/>
            <person name="Januszkiewicz K."/>
            <person name="Wedrychowicz H."/>
        </authorList>
    </citation>
    <scope>NUCLEOTIDE SEQUENCE [LARGE SCALE GENOMIC DNA]</scope>
</reference>
<dbReference type="EMBL" id="FQNC01000111">
    <property type="protein sequence ID" value="SGZ30723.1"/>
    <property type="molecule type" value="Genomic_DNA"/>
</dbReference>
<feature type="compositionally biased region" description="Basic and acidic residues" evidence="1">
    <location>
        <begin position="425"/>
        <end position="441"/>
    </location>
</feature>
<dbReference type="AlphaFoldDB" id="A0A2X0MSH1"/>
<proteinExistence type="predicted"/>
<gene>
    <name evidence="2" type="primary">BQ5605_C049g12443</name>
    <name evidence="2" type="ORF">BQ5605_C049G12443</name>
</gene>
<sequence length="659" mass="72487">MAKKVLLYSLPHDCPIPWPAHPTYAIVDPSERRSELDQAYLEALYSDVLNNVISKSRQFGHHLLALASERPRAEVEHKIRGILLPLHDFDRKWRNTIPALVKPTPTENVDPVTAQSRLLPPTGKKHKLADKEVTLLLETYRKWRVAKEAKIEEDRPKSLPVIQEDVEHPQAVTHIDNDTPGQDGKLGSMHPEGVEEEVVHKPVAWTKKEVNTAQWITAGELFDLLLLTLLTLPAALESPEVKAKKKKDPERHASTLDPELLLDFLTDRLQIWRVMRDVNALGLEVDSQVRNAKKKEGVEIEDRDEVQQWWLDVVEALFGPHASPALLSHHRAKLFPSVTPADALALRLVPAPSPFKTRSLLSLDKSARRKERDQRPFVAESPTMKRLLGLDSSTLGGSQHDSFKVPTLSISKSKSGGTNSAAPSSRHDSSKADHNGYDKTSKNTAPRSKPPRKQPRPLPRGDSLISSSKGLFNRREVSFGKPKTGAGIKKKAISASKVAEQAVAEQAGAHPVNKRKSVSPRSESTSIPAQASIVYAAADSMLTTESSSTANMASFTLVPDTPAASRTSSATISTQALVVPSFAALGAAFRPGASSTPDFLPADLSAAAPMDWDDDEEDELYLRGFKRDNGKLSRGKRQFDLIMGTPEQPSRTSWAVPDT</sequence>
<evidence type="ECO:0000313" key="3">
    <source>
        <dbReference type="Proteomes" id="UP000249464"/>
    </source>
</evidence>
<feature type="compositionally biased region" description="Low complexity" evidence="1">
    <location>
        <begin position="480"/>
        <end position="489"/>
    </location>
</feature>
<dbReference type="STRING" id="796604.A0A2X0MSH1"/>
<feature type="region of interest" description="Disordered" evidence="1">
    <location>
        <begin position="360"/>
        <end position="489"/>
    </location>
</feature>
<organism evidence="2 3">
    <name type="scientific">Microbotryum silenes-dioicae</name>
    <dbReference type="NCBI Taxonomy" id="796604"/>
    <lineage>
        <taxon>Eukaryota</taxon>
        <taxon>Fungi</taxon>
        <taxon>Dikarya</taxon>
        <taxon>Basidiomycota</taxon>
        <taxon>Pucciniomycotina</taxon>
        <taxon>Microbotryomycetes</taxon>
        <taxon>Microbotryales</taxon>
        <taxon>Microbotryaceae</taxon>
        <taxon>Microbotryum</taxon>
    </lineage>
</organism>
<feature type="compositionally biased region" description="Low complexity" evidence="1">
    <location>
        <begin position="387"/>
        <end position="398"/>
    </location>
</feature>
<evidence type="ECO:0000313" key="2">
    <source>
        <dbReference type="EMBL" id="SGZ30723.1"/>
    </source>
</evidence>
<name>A0A2X0MSH1_9BASI</name>
<evidence type="ECO:0000256" key="1">
    <source>
        <dbReference type="SAM" id="MobiDB-lite"/>
    </source>
</evidence>
<feature type="compositionally biased region" description="Polar residues" evidence="1">
    <location>
        <begin position="408"/>
        <end position="423"/>
    </location>
</feature>
<protein>
    <submittedName>
        <fullName evidence="2">BQ5605_C049g12443 protein</fullName>
    </submittedName>
</protein>
<keyword evidence="3" id="KW-1185">Reference proteome</keyword>
<feature type="region of interest" description="Disordered" evidence="1">
    <location>
        <begin position="504"/>
        <end position="526"/>
    </location>
</feature>
<dbReference type="Proteomes" id="UP000249464">
    <property type="component" value="Unassembled WGS sequence"/>
</dbReference>